<dbReference type="RefSeq" id="XP_009042931.1">
    <property type="nucleotide sequence ID" value="XM_009044683.1"/>
</dbReference>
<dbReference type="InterPro" id="IPR045851">
    <property type="entry name" value="AMP-bd_C_sf"/>
</dbReference>
<dbReference type="Gene3D" id="3.30.300.30">
    <property type="match status" value="1"/>
</dbReference>
<dbReference type="Pfam" id="PF13193">
    <property type="entry name" value="AMP-binding_C"/>
    <property type="match status" value="1"/>
</dbReference>
<keyword evidence="3" id="KW-1185">Reference proteome</keyword>
<evidence type="ECO:0000313" key="2">
    <source>
        <dbReference type="EMBL" id="EGB02370.1"/>
    </source>
</evidence>
<dbReference type="Gene3D" id="3.40.50.12780">
    <property type="entry name" value="N-terminal domain of ligase-like"/>
    <property type="match status" value="1"/>
</dbReference>
<reference evidence="2 3" key="1">
    <citation type="journal article" date="2011" name="Proc. Natl. Acad. Sci. U.S.A.">
        <title>Niche of harmful alga Aureococcus anophagefferens revealed through ecogenomics.</title>
        <authorList>
            <person name="Gobler C.J."/>
            <person name="Berry D.L."/>
            <person name="Dyhrman S.T."/>
            <person name="Wilhelm S.W."/>
            <person name="Salamov A."/>
            <person name="Lobanov A.V."/>
            <person name="Zhang Y."/>
            <person name="Collier J.L."/>
            <person name="Wurch L.L."/>
            <person name="Kustka A.B."/>
            <person name="Dill B.D."/>
            <person name="Shah M."/>
            <person name="VerBerkmoes N.C."/>
            <person name="Kuo A."/>
            <person name="Terry A."/>
            <person name="Pangilinan J."/>
            <person name="Lindquist E.A."/>
            <person name="Lucas S."/>
            <person name="Paulsen I.T."/>
            <person name="Hattenrath-Lehmann T.K."/>
            <person name="Talmage S.C."/>
            <person name="Walker E.A."/>
            <person name="Koch F."/>
            <person name="Burson A.M."/>
            <person name="Marcoval M.A."/>
            <person name="Tang Y.Z."/>
            <person name="Lecleir G.R."/>
            <person name="Coyne K.J."/>
            <person name="Berg G.M."/>
            <person name="Bertrand E.M."/>
            <person name="Saito M.A."/>
            <person name="Gladyshev V.N."/>
            <person name="Grigoriev I.V."/>
        </authorList>
    </citation>
    <scope>NUCLEOTIDE SEQUENCE [LARGE SCALE GENOMIC DNA]</scope>
    <source>
        <strain evidence="3">CCMP 1984</strain>
    </source>
</reference>
<dbReference type="PANTHER" id="PTHR43767:SF1">
    <property type="entry name" value="NONRIBOSOMAL PEPTIDE SYNTHASE PES1 (EUROFUNG)-RELATED"/>
    <property type="match status" value="1"/>
</dbReference>
<dbReference type="InterPro" id="IPR025110">
    <property type="entry name" value="AMP-bd_C"/>
</dbReference>
<dbReference type="EMBL" id="GL833585">
    <property type="protein sequence ID" value="EGB02370.1"/>
    <property type="molecule type" value="Genomic_DNA"/>
</dbReference>
<dbReference type="PANTHER" id="PTHR43767">
    <property type="entry name" value="LONG-CHAIN-FATTY-ACID--COA LIGASE"/>
    <property type="match status" value="1"/>
</dbReference>
<protein>
    <recommendedName>
        <fullName evidence="1">AMP-binding enzyme C-terminal domain-containing protein</fullName>
    </recommendedName>
</protein>
<dbReference type="OrthoDB" id="16262at2759"/>
<dbReference type="AlphaFoldDB" id="F0YR89"/>
<dbReference type="GeneID" id="20228994"/>
<dbReference type="eggNOG" id="KOG1177">
    <property type="taxonomic scope" value="Eukaryota"/>
</dbReference>
<dbReference type="Proteomes" id="UP000002729">
    <property type="component" value="Unassembled WGS sequence"/>
</dbReference>
<dbReference type="InterPro" id="IPR050237">
    <property type="entry name" value="ATP-dep_AMP-bd_enzyme"/>
</dbReference>
<evidence type="ECO:0000259" key="1">
    <source>
        <dbReference type="Pfam" id="PF13193"/>
    </source>
</evidence>
<organism evidence="3">
    <name type="scientific">Aureococcus anophagefferens</name>
    <name type="common">Harmful bloom alga</name>
    <dbReference type="NCBI Taxonomy" id="44056"/>
    <lineage>
        <taxon>Eukaryota</taxon>
        <taxon>Sar</taxon>
        <taxon>Stramenopiles</taxon>
        <taxon>Ochrophyta</taxon>
        <taxon>Pelagophyceae</taxon>
        <taxon>Pelagomonadales</taxon>
        <taxon>Pelagomonadaceae</taxon>
        <taxon>Aureococcus</taxon>
    </lineage>
</organism>
<gene>
    <name evidence="2" type="ORF">AURANDRAFT_7658</name>
</gene>
<accession>F0YR89</accession>
<feature type="non-terminal residue" evidence="2">
    <location>
        <position position="1"/>
    </location>
</feature>
<dbReference type="KEGG" id="aaf:AURANDRAFT_7658"/>
<dbReference type="OMA" id="EICACVE"/>
<sequence length="172" mass="18127">TVEQPLEADADAVDVAPGSGGVGEVWIRGPTLFSGYDGNAAATAEAITPDGWFRTGDLAKVDGHGYLTITDRAKDMILVGSENVYCVEVERVLNDHPGVKLATVYGMPDDAMGERVKAVVVKQDESLTAAALRRHAAARLADFKVPSSVEFVTRAELPMTGSGKVAKAALKK</sequence>
<feature type="domain" description="AMP-binding enzyme C-terminal" evidence="1">
    <location>
        <begin position="88"/>
        <end position="164"/>
    </location>
</feature>
<dbReference type="InParanoid" id="F0YR89"/>
<dbReference type="InterPro" id="IPR042099">
    <property type="entry name" value="ANL_N_sf"/>
</dbReference>
<dbReference type="GO" id="GO:0016878">
    <property type="term" value="F:acid-thiol ligase activity"/>
    <property type="evidence" value="ECO:0007669"/>
    <property type="project" value="UniProtKB-ARBA"/>
</dbReference>
<dbReference type="SUPFAM" id="SSF56801">
    <property type="entry name" value="Acetyl-CoA synthetase-like"/>
    <property type="match status" value="1"/>
</dbReference>
<proteinExistence type="predicted"/>
<evidence type="ECO:0000313" key="3">
    <source>
        <dbReference type="Proteomes" id="UP000002729"/>
    </source>
</evidence>
<name>F0YR89_AURAN</name>
<feature type="non-terminal residue" evidence="2">
    <location>
        <position position="172"/>
    </location>
</feature>